<keyword evidence="3" id="KW-1185">Reference proteome</keyword>
<dbReference type="Proteomes" id="UP000474630">
    <property type="component" value="Chromosome"/>
</dbReference>
<proteinExistence type="predicted"/>
<evidence type="ECO:0008006" key="4">
    <source>
        <dbReference type="Google" id="ProtNLM"/>
    </source>
</evidence>
<dbReference type="AlphaFoldDB" id="A0A6C0R9M3"/>
<gene>
    <name evidence="2" type="ORF">G0Q07_02410</name>
</gene>
<protein>
    <recommendedName>
        <fullName evidence="4">Outer membrane protein beta-barrel domain-containing protein</fullName>
    </recommendedName>
</protein>
<organism evidence="2 3">
    <name type="scientific">Draconibacterium halophilum</name>
    <dbReference type="NCBI Taxonomy" id="2706887"/>
    <lineage>
        <taxon>Bacteria</taxon>
        <taxon>Pseudomonadati</taxon>
        <taxon>Bacteroidota</taxon>
        <taxon>Bacteroidia</taxon>
        <taxon>Marinilabiliales</taxon>
        <taxon>Prolixibacteraceae</taxon>
        <taxon>Draconibacterium</taxon>
    </lineage>
</organism>
<feature type="chain" id="PRO_5025457645" description="Outer membrane protein beta-barrel domain-containing protein" evidence="1">
    <location>
        <begin position="18"/>
        <end position="168"/>
    </location>
</feature>
<accession>A0A6C0R9M3</accession>
<reference evidence="2 3" key="1">
    <citation type="submission" date="2020-02" db="EMBL/GenBank/DDBJ databases">
        <title>Genome sequencing for Draconibacterium sp. strain M1.</title>
        <authorList>
            <person name="Park S.-J."/>
        </authorList>
    </citation>
    <scope>NUCLEOTIDE SEQUENCE [LARGE SCALE GENOMIC DNA]</scope>
    <source>
        <strain evidence="2 3">M1</strain>
    </source>
</reference>
<dbReference type="EMBL" id="CP048409">
    <property type="protein sequence ID" value="QIA06652.1"/>
    <property type="molecule type" value="Genomic_DNA"/>
</dbReference>
<keyword evidence="1" id="KW-0732">Signal</keyword>
<evidence type="ECO:0000313" key="3">
    <source>
        <dbReference type="Proteomes" id="UP000474630"/>
    </source>
</evidence>
<dbReference type="RefSeq" id="WP_163344582.1">
    <property type="nucleotide sequence ID" value="NZ_CP048409.1"/>
</dbReference>
<name>A0A6C0R9M3_9BACT</name>
<dbReference type="KEGG" id="drc:G0Q07_02410"/>
<sequence>MKTILTFLLLFPVLAFAQTENNSTKKWNIGAHFVHRSMNSYEFYDGYSYPRLSAEYSFTNCSSAELMVERIGKIKTTNYTHSSYAPISIGYKLNVLPWFTKNEWLVNNLKVYNSIRYSVVFSEGHITDNFRYAPGIDCYIYKDFGLNTEFVFGQAMKTTFAIGIKYRF</sequence>
<evidence type="ECO:0000313" key="2">
    <source>
        <dbReference type="EMBL" id="QIA06652.1"/>
    </source>
</evidence>
<feature type="signal peptide" evidence="1">
    <location>
        <begin position="1"/>
        <end position="17"/>
    </location>
</feature>
<evidence type="ECO:0000256" key="1">
    <source>
        <dbReference type="SAM" id="SignalP"/>
    </source>
</evidence>